<proteinExistence type="predicted"/>
<comment type="caution">
    <text evidence="1">The sequence shown here is derived from an EMBL/GenBank/DDBJ whole genome shotgun (WGS) entry which is preliminary data.</text>
</comment>
<evidence type="ECO:0000313" key="1">
    <source>
        <dbReference type="EMBL" id="GMT28321.1"/>
    </source>
</evidence>
<dbReference type="AlphaFoldDB" id="A0AAV5W7X9"/>
<protein>
    <submittedName>
        <fullName evidence="1">Uncharacterized protein</fullName>
    </submittedName>
</protein>
<organism evidence="1 2">
    <name type="scientific">Pristionchus fissidentatus</name>
    <dbReference type="NCBI Taxonomy" id="1538716"/>
    <lineage>
        <taxon>Eukaryota</taxon>
        <taxon>Metazoa</taxon>
        <taxon>Ecdysozoa</taxon>
        <taxon>Nematoda</taxon>
        <taxon>Chromadorea</taxon>
        <taxon>Rhabditida</taxon>
        <taxon>Rhabditina</taxon>
        <taxon>Diplogasteromorpha</taxon>
        <taxon>Diplogasteroidea</taxon>
        <taxon>Neodiplogasteridae</taxon>
        <taxon>Pristionchus</taxon>
    </lineage>
</organism>
<sequence>SSCMEGRPTLSVTSIHIGTTRYEQGHNLHIVINGTLMEWSESIFIVRIWIRPEIEKTTNFIDIISASCIEYFNLCTKSKSRSLLWRRGRISLIFRIRSQLIRTSSSRQLNSLLRVHPLDIWQFGRQLSMVDHDYRLISIQ</sequence>
<evidence type="ECO:0000313" key="2">
    <source>
        <dbReference type="Proteomes" id="UP001432322"/>
    </source>
</evidence>
<dbReference type="EMBL" id="BTSY01000005">
    <property type="protein sequence ID" value="GMT28321.1"/>
    <property type="molecule type" value="Genomic_DNA"/>
</dbReference>
<feature type="non-terminal residue" evidence="1">
    <location>
        <position position="1"/>
    </location>
</feature>
<dbReference type="Proteomes" id="UP001432322">
    <property type="component" value="Unassembled WGS sequence"/>
</dbReference>
<name>A0AAV5W7X9_9BILA</name>
<keyword evidence="2" id="KW-1185">Reference proteome</keyword>
<gene>
    <name evidence="1" type="ORF">PFISCL1PPCAC_19618</name>
</gene>
<accession>A0AAV5W7X9</accession>
<reference evidence="1" key="1">
    <citation type="submission" date="2023-10" db="EMBL/GenBank/DDBJ databases">
        <title>Genome assembly of Pristionchus species.</title>
        <authorList>
            <person name="Yoshida K."/>
            <person name="Sommer R.J."/>
        </authorList>
    </citation>
    <scope>NUCLEOTIDE SEQUENCE</scope>
    <source>
        <strain evidence="1">RS5133</strain>
    </source>
</reference>